<dbReference type="Pfam" id="PF01379">
    <property type="entry name" value="Porphobil_deam"/>
    <property type="match status" value="1"/>
</dbReference>
<protein>
    <recommendedName>
        <fullName evidence="7">Porphobilinogen deaminase</fullName>
        <shortName evidence="7">PBG</shortName>
        <ecNumber evidence="7">2.5.1.61</ecNumber>
    </recommendedName>
    <alternativeName>
        <fullName evidence="7">Hydroxymethylbilane synthase</fullName>
        <shortName evidence="7">HMBS</shortName>
    </alternativeName>
    <alternativeName>
        <fullName evidence="7">Pre-uroporphyrinogen synthase</fullName>
    </alternativeName>
</protein>
<evidence type="ECO:0000256" key="6">
    <source>
        <dbReference type="ARBA" id="ARBA00048169"/>
    </source>
</evidence>
<evidence type="ECO:0000259" key="11">
    <source>
        <dbReference type="Pfam" id="PF03900"/>
    </source>
</evidence>
<comment type="function">
    <text evidence="1 7">Tetrapolymerization of the monopyrrole PBG into the hydroxymethylbilane pre-uroporphyrinogen in several discrete steps.</text>
</comment>
<dbReference type="InterPro" id="IPR036803">
    <property type="entry name" value="Porphobilinogen_deaminase_C_sf"/>
</dbReference>
<dbReference type="NCBIfam" id="TIGR00212">
    <property type="entry name" value="hemC"/>
    <property type="match status" value="1"/>
</dbReference>
<dbReference type="SUPFAM" id="SSF53850">
    <property type="entry name" value="Periplasmic binding protein-like II"/>
    <property type="match status" value="1"/>
</dbReference>
<organism evidence="12 13">
    <name type="scientific">Rarobacter faecitabidus</name>
    <dbReference type="NCBI Taxonomy" id="13243"/>
    <lineage>
        <taxon>Bacteria</taxon>
        <taxon>Bacillati</taxon>
        <taxon>Actinomycetota</taxon>
        <taxon>Actinomycetes</taxon>
        <taxon>Micrococcales</taxon>
        <taxon>Rarobacteraceae</taxon>
        <taxon>Rarobacter</taxon>
    </lineage>
</organism>
<comment type="cofactor">
    <cofactor evidence="7">
        <name>dipyrromethane</name>
        <dbReference type="ChEBI" id="CHEBI:60342"/>
    </cofactor>
    <text evidence="7">Binds 1 dipyrromethane group covalently.</text>
</comment>
<dbReference type="Gene3D" id="3.40.190.10">
    <property type="entry name" value="Periplasmic binding protein-like II"/>
    <property type="match status" value="2"/>
</dbReference>
<dbReference type="InterPro" id="IPR022418">
    <property type="entry name" value="Porphobilinogen_deaminase_C"/>
</dbReference>
<dbReference type="Proteomes" id="UP000315389">
    <property type="component" value="Unassembled WGS sequence"/>
</dbReference>
<dbReference type="Pfam" id="PF03900">
    <property type="entry name" value="Porphobil_deamC"/>
    <property type="match status" value="1"/>
</dbReference>
<dbReference type="PANTHER" id="PTHR11557">
    <property type="entry name" value="PORPHOBILINOGEN DEAMINASE"/>
    <property type="match status" value="1"/>
</dbReference>
<dbReference type="OrthoDB" id="9810298at2"/>
<dbReference type="PANTHER" id="PTHR11557:SF0">
    <property type="entry name" value="PORPHOBILINOGEN DEAMINASE"/>
    <property type="match status" value="1"/>
</dbReference>
<dbReference type="Gene3D" id="3.30.160.40">
    <property type="entry name" value="Porphobilinogen deaminase, C-terminal domain"/>
    <property type="match status" value="1"/>
</dbReference>
<sequence>MTLPDRPLRLGTRGSALARTQSGLVVSALEALGVRVEIVPIVTSGDRSTAPLTQIGGTGVFVTAVRDALLADRCDLAVHSLKDLPVDGVPGLTLAAVPARADVRDALCARDGYRLADLPPGAVIGTGSHRRALHLTALRPDLRVVGLRGNVDSRVERVRSGELDAVVLAAAGLERLGLLASVTEFFAPLDSPPAPGQGALAIECRSEDEATVALLAALDDRATRHAVIAERAVLARLDAGCTAPVGAWGRIDGDELLVDALIWREGGDEPLRARAAWPIRAAGGSTTESAGADGGSQAVAGTALDAAATRATAGSGSAGSASTASAAATRATASSGAGLTEADAAALGTWVAEDLLRQGADAVEGIGAKPAPTIVVPIPADGSSRWEDCAREAGLVPESIELLSAEYEHDAPAVAALVMDLGRGSYTHLALTSSRALTALKRAGEPLAAVQRVGGFTVAAIGPATAAAAIAAGLSVGLVPAEDHSAHGLAAGLLRTRHAAGSAAIPHSDLADGRLAAELRGAGWRVDEVIAYRIHAALPAVTDWSLRPPDLVFLTSGSAAHAWHQLIAATPAIRGAGAIVLGRGAADAAAALGIPVIATATAADAPSLTRAMRNAREIVNGHNEGGKTRPPPPAPTEGA</sequence>
<dbReference type="InterPro" id="IPR000860">
    <property type="entry name" value="HemC"/>
</dbReference>
<evidence type="ECO:0000256" key="2">
    <source>
        <dbReference type="ARBA" id="ARBA00005638"/>
    </source>
</evidence>
<comment type="similarity">
    <text evidence="2 7">Belongs to the HMBS family.</text>
</comment>
<evidence type="ECO:0000256" key="8">
    <source>
        <dbReference type="SAM" id="MobiDB-lite"/>
    </source>
</evidence>
<comment type="subunit">
    <text evidence="3 7">Monomer.</text>
</comment>
<evidence type="ECO:0000313" key="12">
    <source>
        <dbReference type="EMBL" id="TQL58613.1"/>
    </source>
</evidence>
<dbReference type="GO" id="GO:0006782">
    <property type="term" value="P:protoporphyrinogen IX biosynthetic process"/>
    <property type="evidence" value="ECO:0007669"/>
    <property type="project" value="UniProtKB-UniRule"/>
</dbReference>
<dbReference type="InterPro" id="IPR003754">
    <property type="entry name" value="4pyrrol_synth_uPrphyn_synth"/>
</dbReference>
<proteinExistence type="inferred from homology"/>
<dbReference type="HAMAP" id="MF_00260">
    <property type="entry name" value="Porphobil_deam"/>
    <property type="match status" value="1"/>
</dbReference>
<dbReference type="PROSITE" id="PS00533">
    <property type="entry name" value="PORPHOBILINOGEN_DEAM"/>
    <property type="match status" value="1"/>
</dbReference>
<dbReference type="Gene3D" id="3.40.50.10090">
    <property type="match status" value="2"/>
</dbReference>
<feature type="modified residue" description="S-(dipyrrolylmethanemethyl)cysteine" evidence="7">
    <location>
        <position position="241"/>
    </location>
</feature>
<gene>
    <name evidence="7" type="primary">hemC</name>
    <name evidence="12" type="ORF">FB461_2031</name>
</gene>
<feature type="compositionally biased region" description="Pro residues" evidence="8">
    <location>
        <begin position="629"/>
        <end position="639"/>
    </location>
</feature>
<feature type="region of interest" description="Disordered" evidence="8">
    <location>
        <begin position="620"/>
        <end position="639"/>
    </location>
</feature>
<evidence type="ECO:0000256" key="5">
    <source>
        <dbReference type="ARBA" id="ARBA00023244"/>
    </source>
</evidence>
<dbReference type="GO" id="GO:0004418">
    <property type="term" value="F:hydroxymethylbilane synthase activity"/>
    <property type="evidence" value="ECO:0007669"/>
    <property type="project" value="UniProtKB-UniRule"/>
</dbReference>
<comment type="catalytic activity">
    <reaction evidence="6 7">
        <text>4 porphobilinogen + H2O = hydroxymethylbilane + 4 NH4(+)</text>
        <dbReference type="Rhea" id="RHEA:13185"/>
        <dbReference type="ChEBI" id="CHEBI:15377"/>
        <dbReference type="ChEBI" id="CHEBI:28938"/>
        <dbReference type="ChEBI" id="CHEBI:57845"/>
        <dbReference type="ChEBI" id="CHEBI:58126"/>
        <dbReference type="EC" id="2.5.1.61"/>
    </reaction>
</comment>
<evidence type="ECO:0000256" key="3">
    <source>
        <dbReference type="ARBA" id="ARBA00011245"/>
    </source>
</evidence>
<dbReference type="InterPro" id="IPR036108">
    <property type="entry name" value="4pyrrol_syn_uPrphyn_synt_sf"/>
</dbReference>
<dbReference type="InterPro" id="IPR022417">
    <property type="entry name" value="Porphobilin_deaminase_N"/>
</dbReference>
<keyword evidence="5 7" id="KW-0627">Porphyrin biosynthesis</keyword>
<dbReference type="GO" id="GO:0005737">
    <property type="term" value="C:cytoplasm"/>
    <property type="evidence" value="ECO:0007669"/>
    <property type="project" value="UniProtKB-UniRule"/>
</dbReference>
<dbReference type="GO" id="GO:0004852">
    <property type="term" value="F:uroporphyrinogen-III synthase activity"/>
    <property type="evidence" value="ECO:0007669"/>
    <property type="project" value="InterPro"/>
</dbReference>
<dbReference type="Pfam" id="PF02602">
    <property type="entry name" value="HEM4"/>
    <property type="match status" value="1"/>
</dbReference>
<name>A0A542ZE52_RARFA</name>
<feature type="domain" description="Tetrapyrrole biosynthesis uroporphyrinogen III synthase" evidence="10">
    <location>
        <begin position="390"/>
        <end position="609"/>
    </location>
</feature>
<accession>A0A542ZE52</accession>
<evidence type="ECO:0000313" key="13">
    <source>
        <dbReference type="Proteomes" id="UP000315389"/>
    </source>
</evidence>
<evidence type="ECO:0000256" key="7">
    <source>
        <dbReference type="HAMAP-Rule" id="MF_00260"/>
    </source>
</evidence>
<dbReference type="RefSeq" id="WP_142121665.1">
    <property type="nucleotide sequence ID" value="NZ_BAAASV010000002.1"/>
</dbReference>
<dbReference type="EMBL" id="VFOS01000003">
    <property type="protein sequence ID" value="TQL58613.1"/>
    <property type="molecule type" value="Genomic_DNA"/>
</dbReference>
<dbReference type="SUPFAM" id="SSF54782">
    <property type="entry name" value="Porphobilinogen deaminase (hydroxymethylbilane synthase), C-terminal domain"/>
    <property type="match status" value="1"/>
</dbReference>
<reference evidence="12 13" key="1">
    <citation type="submission" date="2019-06" db="EMBL/GenBank/DDBJ databases">
        <title>Sequencing the genomes of 1000 actinobacteria strains.</title>
        <authorList>
            <person name="Klenk H.-P."/>
        </authorList>
    </citation>
    <scope>NUCLEOTIDE SEQUENCE [LARGE SCALE GENOMIC DNA]</scope>
    <source>
        <strain evidence="12 13">DSM 4813</strain>
    </source>
</reference>
<dbReference type="AlphaFoldDB" id="A0A542ZE52"/>
<dbReference type="SUPFAM" id="SSF69618">
    <property type="entry name" value="HemD-like"/>
    <property type="match status" value="1"/>
</dbReference>
<evidence type="ECO:0000256" key="4">
    <source>
        <dbReference type="ARBA" id="ARBA00022679"/>
    </source>
</evidence>
<comment type="miscellaneous">
    <text evidence="7">The porphobilinogen subunits are added to the dipyrromethane group.</text>
</comment>
<evidence type="ECO:0000259" key="10">
    <source>
        <dbReference type="Pfam" id="PF02602"/>
    </source>
</evidence>
<dbReference type="PRINTS" id="PR00151">
    <property type="entry name" value="PORPHBDMNASE"/>
</dbReference>
<keyword evidence="13" id="KW-1185">Reference proteome</keyword>
<dbReference type="FunFam" id="3.40.190.10:FF:000005">
    <property type="entry name" value="Porphobilinogen deaminase"/>
    <property type="match status" value="1"/>
</dbReference>
<keyword evidence="4 7" id="KW-0808">Transferase</keyword>
<evidence type="ECO:0000259" key="9">
    <source>
        <dbReference type="Pfam" id="PF01379"/>
    </source>
</evidence>
<comment type="caution">
    <text evidence="12">The sequence shown here is derived from an EMBL/GenBank/DDBJ whole genome shotgun (WGS) entry which is preliminary data.</text>
</comment>
<evidence type="ECO:0000256" key="1">
    <source>
        <dbReference type="ARBA" id="ARBA00002869"/>
    </source>
</evidence>
<feature type="domain" description="Porphobilinogen deaminase N-terminal" evidence="9">
    <location>
        <begin position="8"/>
        <end position="211"/>
    </location>
</feature>
<feature type="domain" description="Porphobilinogen deaminase C-terminal" evidence="11">
    <location>
        <begin position="226"/>
        <end position="267"/>
    </location>
</feature>
<dbReference type="EC" id="2.5.1.61" evidence="7"/>
<dbReference type="InterPro" id="IPR022419">
    <property type="entry name" value="Porphobilin_deaminase_cofac_BS"/>
</dbReference>